<dbReference type="InterPro" id="IPR011059">
    <property type="entry name" value="Metal-dep_hydrolase_composite"/>
</dbReference>
<dbReference type="InterPro" id="IPR006680">
    <property type="entry name" value="Amidohydro-rel"/>
</dbReference>
<protein>
    <recommendedName>
        <fullName evidence="2">Amidohydrolase-related domain-containing protein</fullName>
    </recommendedName>
</protein>
<reference evidence="3 4" key="1">
    <citation type="submission" date="2014-03" db="EMBL/GenBank/DDBJ databases">
        <title>Bradyrhizobium valentinum sp. nov., isolated from effective nodules of Lupinus mariae-josephae, a lupine endemic of basic-lime soils in Eastern Spain.</title>
        <authorList>
            <person name="Duran D."/>
            <person name="Rey L."/>
            <person name="Navarro A."/>
            <person name="Busquets A."/>
            <person name="Imperial J."/>
            <person name="Ruiz-Argueso T."/>
        </authorList>
    </citation>
    <scope>NUCLEOTIDE SEQUENCE [LARGE SCALE GENOMIC DNA]</scope>
    <source>
        <strain evidence="3 4">CCBAU 23086</strain>
    </source>
</reference>
<organism evidence="3 4">
    <name type="scientific">Bradyrhizobium lablabi</name>
    <dbReference type="NCBI Taxonomy" id="722472"/>
    <lineage>
        <taxon>Bacteria</taxon>
        <taxon>Pseudomonadati</taxon>
        <taxon>Pseudomonadota</taxon>
        <taxon>Alphaproteobacteria</taxon>
        <taxon>Hyphomicrobiales</taxon>
        <taxon>Nitrobacteraceae</taxon>
        <taxon>Bradyrhizobium</taxon>
    </lineage>
</organism>
<sequence length="408" mass="42868">MNGNLVRLAFCCFALIGALGAGGLAHAQSVALVGGSVYASPDAAPLADGVIVTSNGVITAVGSRSEVQLPADARVIDCSGKTVVAGFWNSHVHFTEAVWRSAGSAPSAPMAEHMQAMLTRWGFTSVWDLGSDGRDTVALRRRVNAGEIPGPDIHTVGSIFPRDGHPAYLPAEMKLPEAATPEDAAQLMRTYLGFGLDGLKLFTGSYKGQGKPVVNMDPAIARAAVDVAHAAGKPAFAHPQNMAGVEAVIAAGVDVMAHTVAGEPPYFPEQLARFKQQGVALIPTLSLFAKLPVGPDISARLVATTVAQVKAFADNGGPVLFGTDIGFTNYYDTTLEYELMHRALSERQILASLTTNPAGYFKAAKKGRVDKDFDADLVVLDGDPLADVTNLAKVAYTIRAGKVIYQKP</sequence>
<gene>
    <name evidence="3" type="ORF">CQ14_10365</name>
</gene>
<dbReference type="Proteomes" id="UP000051660">
    <property type="component" value="Unassembled WGS sequence"/>
</dbReference>
<dbReference type="InterPro" id="IPR032466">
    <property type="entry name" value="Metal_Hydrolase"/>
</dbReference>
<feature type="signal peptide" evidence="1">
    <location>
        <begin position="1"/>
        <end position="27"/>
    </location>
</feature>
<evidence type="ECO:0000259" key="2">
    <source>
        <dbReference type="Pfam" id="PF01979"/>
    </source>
</evidence>
<dbReference type="Gene3D" id="3.20.20.140">
    <property type="entry name" value="Metal-dependent hydrolases"/>
    <property type="match status" value="1"/>
</dbReference>
<dbReference type="OrthoDB" id="9782972at2"/>
<feature type="chain" id="PRO_5006444935" description="Amidohydrolase-related domain-containing protein" evidence="1">
    <location>
        <begin position="28"/>
        <end position="408"/>
    </location>
</feature>
<dbReference type="AlphaFoldDB" id="A0A0R3N633"/>
<evidence type="ECO:0000313" key="3">
    <source>
        <dbReference type="EMBL" id="KRR25381.1"/>
    </source>
</evidence>
<keyword evidence="1" id="KW-0732">Signal</keyword>
<proteinExistence type="predicted"/>
<dbReference type="PANTHER" id="PTHR43135">
    <property type="entry name" value="ALPHA-D-RIBOSE 1-METHYLPHOSPHONATE 5-TRIPHOSPHATE DIPHOSPHATASE"/>
    <property type="match status" value="1"/>
</dbReference>
<evidence type="ECO:0000313" key="4">
    <source>
        <dbReference type="Proteomes" id="UP000051660"/>
    </source>
</evidence>
<dbReference type="SUPFAM" id="SSF51556">
    <property type="entry name" value="Metallo-dependent hydrolases"/>
    <property type="match status" value="1"/>
</dbReference>
<dbReference type="Pfam" id="PF01979">
    <property type="entry name" value="Amidohydro_1"/>
    <property type="match status" value="1"/>
</dbReference>
<name>A0A0R3N633_9BRAD</name>
<comment type="caution">
    <text evidence="3">The sequence shown here is derived from an EMBL/GenBank/DDBJ whole genome shotgun (WGS) entry which is preliminary data.</text>
</comment>
<dbReference type="InterPro" id="IPR051781">
    <property type="entry name" value="Metallo-dep_Hydrolase"/>
</dbReference>
<dbReference type="EMBL" id="LLYB01000057">
    <property type="protein sequence ID" value="KRR25381.1"/>
    <property type="molecule type" value="Genomic_DNA"/>
</dbReference>
<dbReference type="Gene3D" id="2.30.40.10">
    <property type="entry name" value="Urease, subunit C, domain 1"/>
    <property type="match status" value="1"/>
</dbReference>
<dbReference type="RefSeq" id="WP_057858035.1">
    <property type="nucleotide sequence ID" value="NZ_LLYB01000057.1"/>
</dbReference>
<dbReference type="SUPFAM" id="SSF51338">
    <property type="entry name" value="Composite domain of metallo-dependent hydrolases"/>
    <property type="match status" value="1"/>
</dbReference>
<evidence type="ECO:0000256" key="1">
    <source>
        <dbReference type="SAM" id="SignalP"/>
    </source>
</evidence>
<accession>A0A0R3N633</accession>
<feature type="domain" description="Amidohydrolase-related" evidence="2">
    <location>
        <begin position="82"/>
        <end position="403"/>
    </location>
</feature>
<dbReference type="PANTHER" id="PTHR43135:SF3">
    <property type="entry name" value="ALPHA-D-RIBOSE 1-METHYLPHOSPHONATE 5-TRIPHOSPHATE DIPHOSPHATASE"/>
    <property type="match status" value="1"/>
</dbReference>
<dbReference type="GO" id="GO:0016810">
    <property type="term" value="F:hydrolase activity, acting on carbon-nitrogen (but not peptide) bonds"/>
    <property type="evidence" value="ECO:0007669"/>
    <property type="project" value="InterPro"/>
</dbReference>